<dbReference type="Gene3D" id="2.60.40.1190">
    <property type="match status" value="1"/>
</dbReference>
<evidence type="ECO:0000259" key="1">
    <source>
        <dbReference type="Pfam" id="PF16011"/>
    </source>
</evidence>
<protein>
    <recommendedName>
        <fullName evidence="1">Carbohydrate-binding domain-containing protein</fullName>
    </recommendedName>
</protein>
<accession>A0AAV3UJ14</accession>
<dbReference type="SUPFAM" id="SSF49344">
    <property type="entry name" value="CBD9-like"/>
    <property type="match status" value="1"/>
</dbReference>
<comment type="caution">
    <text evidence="2">The sequence shown here is derived from an EMBL/GenBank/DDBJ whole genome shotgun (WGS) entry which is preliminary data.</text>
</comment>
<feature type="domain" description="Carbohydrate-binding" evidence="1">
    <location>
        <begin position="25"/>
        <end position="223"/>
    </location>
</feature>
<dbReference type="GeneID" id="68616986"/>
<dbReference type="RefSeq" id="WP_227778240.1">
    <property type="nucleotide sequence ID" value="NZ_BAABKX010000013.1"/>
</dbReference>
<organism evidence="2 3">
    <name type="scientific">Haladaptatus pallidirubidus</name>
    <dbReference type="NCBI Taxonomy" id="1008152"/>
    <lineage>
        <taxon>Archaea</taxon>
        <taxon>Methanobacteriati</taxon>
        <taxon>Methanobacteriota</taxon>
        <taxon>Stenosarchaea group</taxon>
        <taxon>Halobacteria</taxon>
        <taxon>Halobacteriales</taxon>
        <taxon>Haladaptataceae</taxon>
        <taxon>Haladaptatus</taxon>
    </lineage>
</organism>
<reference evidence="2 3" key="1">
    <citation type="journal article" date="2019" name="Int. J. Syst. Evol. Microbiol.">
        <title>The Global Catalogue of Microorganisms (GCM) 10K type strain sequencing project: providing services to taxonomists for standard genome sequencing and annotation.</title>
        <authorList>
            <consortium name="The Broad Institute Genomics Platform"/>
            <consortium name="The Broad Institute Genome Sequencing Center for Infectious Disease"/>
            <person name="Wu L."/>
            <person name="Ma J."/>
        </authorList>
    </citation>
    <scope>NUCLEOTIDE SEQUENCE [LARGE SCALE GENOMIC DNA]</scope>
    <source>
        <strain evidence="2 3">JCM 17504</strain>
    </source>
</reference>
<dbReference type="CDD" id="cd09620">
    <property type="entry name" value="CBM9_like_3"/>
    <property type="match status" value="1"/>
</dbReference>
<dbReference type="InterPro" id="IPR010502">
    <property type="entry name" value="Carb-bd_dom_fam9"/>
</dbReference>
<name>A0AAV3UJ14_9EURY</name>
<dbReference type="GO" id="GO:0030246">
    <property type="term" value="F:carbohydrate binding"/>
    <property type="evidence" value="ECO:0007669"/>
    <property type="project" value="InterPro"/>
</dbReference>
<dbReference type="Proteomes" id="UP001501729">
    <property type="component" value="Unassembled WGS sequence"/>
</dbReference>
<evidence type="ECO:0000313" key="3">
    <source>
        <dbReference type="Proteomes" id="UP001501729"/>
    </source>
</evidence>
<proteinExistence type="predicted"/>
<evidence type="ECO:0000313" key="2">
    <source>
        <dbReference type="EMBL" id="GAA5052918.1"/>
    </source>
</evidence>
<dbReference type="EMBL" id="BAABKX010000013">
    <property type="protein sequence ID" value="GAA5052918.1"/>
    <property type="molecule type" value="Genomic_DNA"/>
</dbReference>
<keyword evidence="3" id="KW-1185">Reference proteome</keyword>
<dbReference type="GO" id="GO:0004553">
    <property type="term" value="F:hydrolase activity, hydrolyzing O-glycosyl compounds"/>
    <property type="evidence" value="ECO:0007669"/>
    <property type="project" value="InterPro"/>
</dbReference>
<dbReference type="GO" id="GO:0016052">
    <property type="term" value="P:carbohydrate catabolic process"/>
    <property type="evidence" value="ECO:0007669"/>
    <property type="project" value="InterPro"/>
</dbReference>
<sequence length="224" mass="25797">MREYIISSVDDGVQLVGEVEGTSWARANRIEVDQFNWHRDGPKPSLTARILYDDETLYLHFHVEDHRISSQVTELNGPTYLDSSVELFADPNPNEDSRYFNFEANCCGYFKLAWQEEDWQERDIGRDLVSMRVAEQIRVETSVEGSTREPRDDDTGWWLAAAIPFSVLRSLTGVDVGPTPGTVWRGNMYRSGVSSDEQKATWNPMPTEEPAYHSPEYFGRFRFD</sequence>
<gene>
    <name evidence="2" type="ORF">GCM10025751_29580</name>
</gene>
<dbReference type="Pfam" id="PF16011">
    <property type="entry name" value="CBM9_2"/>
    <property type="match status" value="1"/>
</dbReference>
<dbReference type="AlphaFoldDB" id="A0AAV3UJ14"/>